<reference evidence="1" key="1">
    <citation type="submission" date="2020-04" db="EMBL/GenBank/DDBJ databases">
        <authorList>
            <person name="Chiriac C."/>
            <person name="Salcher M."/>
            <person name="Ghai R."/>
            <person name="Kavagutti S V."/>
        </authorList>
    </citation>
    <scope>NUCLEOTIDE SEQUENCE</scope>
</reference>
<sequence>MASSANPGGFYYSSQEATPQFSNTVQMISYMMGLGAFGGSLYYMANDIVSPETGLTRLDRVSKTFEVFANRNFSGMLNTFRIPEFLSGFASPRGLGLDLVDGTTSKGQAGRIGRYKFTPQQIMGEQTQSYLSHILNPEEFRNLSERFSNNIDKSPYEIVYEQDIDEIGQGRLYLDEYEEQLQYKPGLEETVENQEYVKRLKSRRLVTDRLSLMNLNYQSEMLDILESVGKTAKINPAFTSILQSIGYLEKKDVQVANELFSTVVGKDYEDVAGKAKYGLIPSPFKSENKTKLQYLGSYLNFGFNRFNKLLTTTAEQVPGIGEPLSKVANILGVNLRTKPGQFYEQFFELGLKTSKLGMMYMGLQTVDHYRRNFGLAGHLIASAGLAYGVESLYKSSTFASTRKLKPGVAGAIAFGIQMLPGFSQGVVEGVATSYANLDIAKSYVGKFTLMSAYRRTLEGFAPGISEPTIGIAAGIGLAVAAHNQVGLKRLTQHEQKGNFLPDSILSRIGLRLTAEDAASVPFTKNEFEAAVRFNTLTMAGSNVDMRANVQLERISAQAENINPVFKDLQKLGVSYESLPEELRSQYESIVNKAIPEYRQSLSSDQDIDFNPIKNKAIRKRVANFYNDNLDELISFSNNVRSHLLNTGAITNEAQFPSFINVHEAKQQINDFSLTTHEISKAYEYVNYNEDNVFNVSLINRLSEIKDRYRENTSIFGRASEFLEVQGTKMYHAFMGASMEGDMFDRALRDIDMKPFFTKRYGTLIAGGFLLHQLFTGALLGSMKDPDDLRAEYEGEKYIEVKKGRFWEGGGTPYEGKETEYLRPSQYSMMMNRTNEKAVWGDDDERYNPFTKFFLKNFTYYLEEKNYSSRPYPMTSAAFEDVPIIGPLLANTIGKLIKPPKLMHASEYMRENEEGEIEFLYPKEYGSSPELGSLPPGKPQSPYSFSSMIGSMGYQFRELEGLTGFVKNQFQKVLAGQETFGMTEVLFETSKNMDSITNAYWDLDLGGALFLSEPVRRLIPAPRSEVQTYNPITNNMPTWMPGKFRIGDPYTKIKAGHARLPGAGYSAMHKELKDIDPEDYPLVHKYNILSNIAPTSPELINMREELFKRRAQGITTDYENEIMDRATTNLNKMLAPITDYEPENAIKIPYASDAVSSVYNTALSAVRKTAQPLEFLIPAGFRPTQKLLGQNRSAVEQYEYERLYATPHAFWNEPWRDWLRPSLLSAANMLGYDGKPSHVKDREEMSSYFDKIQYMKYMNLAMNATNLTDKKRFLGVASRTRFGVNPSGDAMSIYMALPEEERKFFNEFANANEKERERIREMIPEDQVHLYENIWSRLDNGEDISLYSKGQQDLNETAMMQRYENLKETQLEYDTPAPDWIGWHKEVDVNDIKIKYLDDTGAELRDYDLWASQARRVRRQPYLEDSYGFMHGGVTPNRNKLGNLIQQVNRNYGSAIDNFSINSSNDPYAKSMSYLTVNDNRMSEIMSRISSRYEE</sequence>
<evidence type="ECO:0008006" key="2">
    <source>
        <dbReference type="Google" id="ProtNLM"/>
    </source>
</evidence>
<evidence type="ECO:0000313" key="1">
    <source>
        <dbReference type="EMBL" id="CAB4160362.1"/>
    </source>
</evidence>
<name>A0A6J5NNQ3_9CAUD</name>
<organism evidence="1">
    <name type="scientific">uncultured Caudovirales phage</name>
    <dbReference type="NCBI Taxonomy" id="2100421"/>
    <lineage>
        <taxon>Viruses</taxon>
        <taxon>Duplodnaviria</taxon>
        <taxon>Heunggongvirae</taxon>
        <taxon>Uroviricota</taxon>
        <taxon>Caudoviricetes</taxon>
        <taxon>Peduoviridae</taxon>
        <taxon>Maltschvirus</taxon>
        <taxon>Maltschvirus maltsch</taxon>
    </lineage>
</organism>
<dbReference type="EMBL" id="LR796696">
    <property type="protein sequence ID" value="CAB4160362.1"/>
    <property type="molecule type" value="Genomic_DNA"/>
</dbReference>
<accession>A0A6J5NNQ3</accession>
<gene>
    <name evidence="1" type="ORF">UFOVP724_162</name>
</gene>
<protein>
    <recommendedName>
        <fullName evidence="2">Large polyvalent protein associated domain-containing protein</fullName>
    </recommendedName>
</protein>
<proteinExistence type="predicted"/>